<keyword evidence="2" id="KW-1185">Reference proteome</keyword>
<name>A0ACA9QHQ0_9GLOM</name>
<evidence type="ECO:0000313" key="1">
    <source>
        <dbReference type="EMBL" id="CAG8753285.1"/>
    </source>
</evidence>
<accession>A0ACA9QHQ0</accession>
<dbReference type="EMBL" id="CAJVPU010047266">
    <property type="protein sequence ID" value="CAG8753285.1"/>
    <property type="molecule type" value="Genomic_DNA"/>
</dbReference>
<evidence type="ECO:0000313" key="2">
    <source>
        <dbReference type="Proteomes" id="UP000789702"/>
    </source>
</evidence>
<comment type="caution">
    <text evidence="1">The sequence shown here is derived from an EMBL/GenBank/DDBJ whole genome shotgun (WGS) entry which is preliminary data.</text>
</comment>
<dbReference type="Proteomes" id="UP000789702">
    <property type="component" value="Unassembled WGS sequence"/>
</dbReference>
<reference evidence="1" key="1">
    <citation type="submission" date="2021-06" db="EMBL/GenBank/DDBJ databases">
        <authorList>
            <person name="Kallberg Y."/>
            <person name="Tangrot J."/>
            <person name="Rosling A."/>
        </authorList>
    </citation>
    <scope>NUCLEOTIDE SEQUENCE</scope>
    <source>
        <strain evidence="1">IL203A</strain>
    </source>
</reference>
<organism evidence="1 2">
    <name type="scientific">Dentiscutata heterogama</name>
    <dbReference type="NCBI Taxonomy" id="1316150"/>
    <lineage>
        <taxon>Eukaryota</taxon>
        <taxon>Fungi</taxon>
        <taxon>Fungi incertae sedis</taxon>
        <taxon>Mucoromycota</taxon>
        <taxon>Glomeromycotina</taxon>
        <taxon>Glomeromycetes</taxon>
        <taxon>Diversisporales</taxon>
        <taxon>Gigasporaceae</taxon>
        <taxon>Dentiscutata</taxon>
    </lineage>
</organism>
<protein>
    <submittedName>
        <fullName evidence="1">2439_t:CDS:1</fullName>
    </submittedName>
</protein>
<feature type="non-terminal residue" evidence="1">
    <location>
        <position position="127"/>
    </location>
</feature>
<proteinExistence type="predicted"/>
<gene>
    <name evidence="1" type="ORF">DHETER_LOCUS14778</name>
</gene>
<sequence length="127" mass="14430">MSNTNGECRETTSSEISPNLSIHESTDLGSQVSTEENSSKPNAGIKDKNLERINKRKSLEALAKAHSYIGSHSRCTKPTEDVFNPEDRKIHEVNVNIYDFISILATLHQKMTIYDEANVNWHEKEER</sequence>